<dbReference type="Proteomes" id="UP000018948">
    <property type="component" value="Unassembled WGS sequence"/>
</dbReference>
<organism evidence="1 2">
    <name type="scientific">Phytophthora nicotianae P10297</name>
    <dbReference type="NCBI Taxonomy" id="1317064"/>
    <lineage>
        <taxon>Eukaryota</taxon>
        <taxon>Sar</taxon>
        <taxon>Stramenopiles</taxon>
        <taxon>Oomycota</taxon>
        <taxon>Peronosporomycetes</taxon>
        <taxon>Peronosporales</taxon>
        <taxon>Peronosporaceae</taxon>
        <taxon>Phytophthora</taxon>
    </lineage>
</organism>
<dbReference type="EMBL" id="ANIY01004991">
    <property type="protein sequence ID" value="ETP28194.1"/>
    <property type="molecule type" value="Genomic_DNA"/>
</dbReference>
<reference evidence="1 2" key="1">
    <citation type="submission" date="2013-11" db="EMBL/GenBank/DDBJ databases">
        <title>The Genome Sequence of Phytophthora parasitica P10297.</title>
        <authorList>
            <consortium name="The Broad Institute Genomics Platform"/>
            <person name="Russ C."/>
            <person name="Tyler B."/>
            <person name="Panabieres F."/>
            <person name="Shan W."/>
            <person name="Tripathy S."/>
            <person name="Grunwald N."/>
            <person name="Machado M."/>
            <person name="Johnson C.S."/>
            <person name="Walker B."/>
            <person name="Young S.K."/>
            <person name="Zeng Q."/>
            <person name="Gargeya S."/>
            <person name="Fitzgerald M."/>
            <person name="Haas B."/>
            <person name="Abouelleil A."/>
            <person name="Allen A.W."/>
            <person name="Alvarado L."/>
            <person name="Arachchi H.M."/>
            <person name="Berlin A.M."/>
            <person name="Chapman S.B."/>
            <person name="Gainer-Dewar J."/>
            <person name="Goldberg J."/>
            <person name="Griggs A."/>
            <person name="Gujja S."/>
            <person name="Hansen M."/>
            <person name="Howarth C."/>
            <person name="Imamovic A."/>
            <person name="Ireland A."/>
            <person name="Larimer J."/>
            <person name="McCowan C."/>
            <person name="Murphy C."/>
            <person name="Pearson M."/>
            <person name="Poon T.W."/>
            <person name="Priest M."/>
            <person name="Roberts A."/>
            <person name="Saif S."/>
            <person name="Shea T."/>
            <person name="Sisk P."/>
            <person name="Sykes S."/>
            <person name="Wortman J."/>
            <person name="Nusbaum C."/>
            <person name="Birren B."/>
        </authorList>
    </citation>
    <scope>NUCLEOTIDE SEQUENCE [LARGE SCALE GENOMIC DNA]</scope>
    <source>
        <strain evidence="1 2">P10297</strain>
    </source>
</reference>
<gene>
    <name evidence="1" type="ORF">F442_22518</name>
</gene>
<dbReference type="AlphaFoldDB" id="W2Y1Z6"/>
<sequence>MWSSSFPDLWSFRRAFTAVPAATAEDPFAIKKASAFACAVTPSASTSLLYAGDAVSRTKPSGKSTIMYPTEYLNS</sequence>
<evidence type="ECO:0000313" key="2">
    <source>
        <dbReference type="Proteomes" id="UP000018948"/>
    </source>
</evidence>
<comment type="caution">
    <text evidence="1">The sequence shown here is derived from an EMBL/GenBank/DDBJ whole genome shotgun (WGS) entry which is preliminary data.</text>
</comment>
<name>W2Y1Z6_PHYNI</name>
<evidence type="ECO:0000313" key="1">
    <source>
        <dbReference type="EMBL" id="ETP28194.1"/>
    </source>
</evidence>
<protein>
    <submittedName>
        <fullName evidence="1">Uncharacterized protein</fullName>
    </submittedName>
</protein>
<proteinExistence type="predicted"/>
<accession>W2Y1Z6</accession>